<evidence type="ECO:0000313" key="1">
    <source>
        <dbReference type="EMBL" id="CAA9503389.1"/>
    </source>
</evidence>
<organism evidence="1">
    <name type="scientific">uncultured Solirubrobacteraceae bacterium</name>
    <dbReference type="NCBI Taxonomy" id="1162706"/>
    <lineage>
        <taxon>Bacteria</taxon>
        <taxon>Bacillati</taxon>
        <taxon>Actinomycetota</taxon>
        <taxon>Thermoleophilia</taxon>
        <taxon>Solirubrobacterales</taxon>
        <taxon>Solirubrobacteraceae</taxon>
        <taxon>environmental samples</taxon>
    </lineage>
</organism>
<gene>
    <name evidence="1" type="ORF">AVDCRST_MAG67-2311</name>
</gene>
<protein>
    <submittedName>
        <fullName evidence="1">Uncharacterized protein</fullName>
    </submittedName>
</protein>
<reference evidence="1" key="1">
    <citation type="submission" date="2020-02" db="EMBL/GenBank/DDBJ databases">
        <authorList>
            <person name="Meier V. D."/>
        </authorList>
    </citation>
    <scope>NUCLEOTIDE SEQUENCE</scope>
    <source>
        <strain evidence="1">AVDCRST_MAG67</strain>
    </source>
</reference>
<accession>A0A6J4SRN3</accession>
<sequence length="47" mass="4854">MADQGALHEHLQLAGSAARASCRSTLALMEQAGTGARANHARLMAHA</sequence>
<proteinExistence type="predicted"/>
<name>A0A6J4SRN3_9ACTN</name>
<dbReference type="EMBL" id="CADCVQ010000087">
    <property type="protein sequence ID" value="CAA9503389.1"/>
    <property type="molecule type" value="Genomic_DNA"/>
</dbReference>
<dbReference type="AlphaFoldDB" id="A0A6J4SRN3"/>